<dbReference type="GO" id="GO:0005879">
    <property type="term" value="C:axonemal microtubule"/>
    <property type="evidence" value="ECO:0007669"/>
    <property type="project" value="TreeGrafter"/>
</dbReference>
<dbReference type="GO" id="GO:0005814">
    <property type="term" value="C:centriole"/>
    <property type="evidence" value="ECO:0007669"/>
    <property type="project" value="UniProtKB-SubCell"/>
</dbReference>
<dbReference type="GO" id="GO:0034451">
    <property type="term" value="C:centriolar satellite"/>
    <property type="evidence" value="ECO:0007669"/>
    <property type="project" value="TreeGrafter"/>
</dbReference>
<evidence type="ECO:0000256" key="6">
    <source>
        <dbReference type="ARBA" id="ARBA00022794"/>
    </source>
</evidence>
<dbReference type="AlphaFoldDB" id="A0A8C1SCI8"/>
<evidence type="ECO:0000256" key="5">
    <source>
        <dbReference type="ARBA" id="ARBA00022701"/>
    </source>
</evidence>
<sequence>MFAFYMCSLHLQLQYEQQISDLEQRLAEKNQNNQIISSEEQIIQKTPTIYIYIVYIYIAQSLMQADKPVRSPSRHQLHAEAAQAAHIERLTQELSSKSRTIQELSHTVERLQRERRTMLSGPSFYRATNEHKRHLGATFSATQDEKDYHPEMFSGSHISQVQLDNDNLRMRLEKLEIQREQEKASLQAAVTQAQTHRALLQENKNVWLCALIWCQVLPWHGTRNIRSRVCLLRINYVICITVSSKDALAVSKIREETLQNQLSKLLEELKQAKEAHSPVLRHFTSLEQKIQSMELRYNQCEKQLQQVTLPHTPTHTIHTLQLKRFGSVRFLKSNLYIY</sequence>
<evidence type="ECO:0000256" key="1">
    <source>
        <dbReference type="ARBA" id="ARBA00004114"/>
    </source>
</evidence>
<dbReference type="GO" id="GO:0005654">
    <property type="term" value="C:nucleoplasm"/>
    <property type="evidence" value="ECO:0007669"/>
    <property type="project" value="TreeGrafter"/>
</dbReference>
<name>A0A8C1SCI8_CYPCA</name>
<reference evidence="10" key="1">
    <citation type="submission" date="2025-08" db="UniProtKB">
        <authorList>
            <consortium name="Ensembl"/>
        </authorList>
    </citation>
    <scope>IDENTIFICATION</scope>
</reference>
<feature type="coiled-coil region" evidence="9">
    <location>
        <begin position="158"/>
        <end position="192"/>
    </location>
</feature>
<keyword evidence="8" id="KW-0206">Cytoskeleton</keyword>
<keyword evidence="4" id="KW-0963">Cytoplasm</keyword>
<dbReference type="Proteomes" id="UP000694700">
    <property type="component" value="Unplaced"/>
</dbReference>
<feature type="coiled-coil region" evidence="9">
    <location>
        <begin position="12"/>
        <end position="39"/>
    </location>
</feature>
<dbReference type="InterPro" id="IPR038774">
    <property type="entry name" value="CEP162-like"/>
</dbReference>
<organism evidence="10 11">
    <name type="scientific">Cyprinus carpio</name>
    <name type="common">Common carp</name>
    <dbReference type="NCBI Taxonomy" id="7962"/>
    <lineage>
        <taxon>Eukaryota</taxon>
        <taxon>Metazoa</taxon>
        <taxon>Chordata</taxon>
        <taxon>Craniata</taxon>
        <taxon>Vertebrata</taxon>
        <taxon>Euteleostomi</taxon>
        <taxon>Actinopterygii</taxon>
        <taxon>Neopterygii</taxon>
        <taxon>Teleostei</taxon>
        <taxon>Ostariophysi</taxon>
        <taxon>Cypriniformes</taxon>
        <taxon>Cyprinidae</taxon>
        <taxon>Cyprininae</taxon>
        <taxon>Cyprinus</taxon>
    </lineage>
</organism>
<accession>A0A8C1SCI8</accession>
<evidence type="ECO:0000256" key="2">
    <source>
        <dbReference type="ARBA" id="ARBA00009485"/>
    </source>
</evidence>
<evidence type="ECO:0000313" key="10">
    <source>
        <dbReference type="Ensembl" id="ENSCCRP00015006014.1"/>
    </source>
</evidence>
<evidence type="ECO:0000256" key="7">
    <source>
        <dbReference type="ARBA" id="ARBA00023054"/>
    </source>
</evidence>
<dbReference type="Ensembl" id="ENSCCRT00015006250.1">
    <property type="protein sequence ID" value="ENSCCRP00015006014.1"/>
    <property type="gene ID" value="ENSCCRG00015003119.1"/>
</dbReference>
<keyword evidence="5" id="KW-0493">Microtubule</keyword>
<evidence type="ECO:0000256" key="8">
    <source>
        <dbReference type="ARBA" id="ARBA00023212"/>
    </source>
</evidence>
<evidence type="ECO:0000313" key="11">
    <source>
        <dbReference type="Proteomes" id="UP000694700"/>
    </source>
</evidence>
<dbReference type="PANTHER" id="PTHR34031:SF1">
    <property type="entry name" value="CENTROSOMAL PROTEIN OF 162 KDA"/>
    <property type="match status" value="1"/>
</dbReference>
<evidence type="ECO:0000256" key="3">
    <source>
        <dbReference type="ARBA" id="ARBA00021406"/>
    </source>
</evidence>
<keyword evidence="7 9" id="KW-0175">Coiled coil</keyword>
<evidence type="ECO:0000256" key="4">
    <source>
        <dbReference type="ARBA" id="ARBA00022490"/>
    </source>
</evidence>
<comment type="similarity">
    <text evidence="2">Belongs to the CEP162 family.</text>
</comment>
<protein>
    <recommendedName>
        <fullName evidence="3">Centrosomal protein of 162 kDa</fullName>
    </recommendedName>
</protein>
<dbReference type="GO" id="GO:0060271">
    <property type="term" value="P:cilium assembly"/>
    <property type="evidence" value="ECO:0007669"/>
    <property type="project" value="TreeGrafter"/>
</dbReference>
<evidence type="ECO:0000256" key="9">
    <source>
        <dbReference type="SAM" id="Coils"/>
    </source>
</evidence>
<feature type="coiled-coil region" evidence="9">
    <location>
        <begin position="87"/>
        <end position="114"/>
    </location>
</feature>
<keyword evidence="6" id="KW-0970">Cilium biogenesis/degradation</keyword>
<feature type="coiled-coil region" evidence="9">
    <location>
        <begin position="248"/>
        <end position="303"/>
    </location>
</feature>
<comment type="subcellular location">
    <subcellularLocation>
        <location evidence="1">Cytoplasm</location>
        <location evidence="1">Cytoskeleton</location>
        <location evidence="1">Microtubule organizing center</location>
        <location evidence="1">Centrosome</location>
        <location evidence="1">Centriole</location>
    </subcellularLocation>
</comment>
<proteinExistence type="inferred from homology"/>
<dbReference type="PANTHER" id="PTHR34031">
    <property type="entry name" value="CENTROSOMAL PROTEIN OF 162 KDA"/>
    <property type="match status" value="1"/>
</dbReference>